<evidence type="ECO:0000313" key="2">
    <source>
        <dbReference type="EMBL" id="SBT03284.1"/>
    </source>
</evidence>
<dbReference type="Proteomes" id="UP000199169">
    <property type="component" value="Unassembled WGS sequence"/>
</dbReference>
<proteinExistence type="predicted"/>
<dbReference type="STRING" id="1860102.ACCAA_100014"/>
<evidence type="ECO:0000256" key="1">
    <source>
        <dbReference type="SAM" id="MobiDB-lite"/>
    </source>
</evidence>
<sequence length="99" mass="10440">MACSADHSHPGAAPATVDESKDLQYATVPTHGKAQVQGSNPLVSPETGLRHANRHCGGRCLGVLGSCPLLRFPSCTCALLALLNARRCAHRRTRAFAAH</sequence>
<name>A0A1A8XDJ9_9PROT</name>
<gene>
    <name evidence="2" type="ORF">ACCAA_100014</name>
</gene>
<feature type="region of interest" description="Disordered" evidence="1">
    <location>
        <begin position="1"/>
        <end position="23"/>
    </location>
</feature>
<reference evidence="2 3" key="1">
    <citation type="submission" date="2016-06" db="EMBL/GenBank/DDBJ databases">
        <authorList>
            <person name="Kjaerup R.B."/>
            <person name="Dalgaard T.S."/>
            <person name="Juul-Madsen H.R."/>
        </authorList>
    </citation>
    <scope>NUCLEOTIDE SEQUENCE [LARGE SCALE GENOMIC DNA]</scope>
    <source>
        <strain evidence="2">3</strain>
    </source>
</reference>
<keyword evidence="3" id="KW-1185">Reference proteome</keyword>
<evidence type="ECO:0000313" key="3">
    <source>
        <dbReference type="Proteomes" id="UP000199169"/>
    </source>
</evidence>
<accession>A0A1A8XDJ9</accession>
<dbReference type="EMBL" id="FLQX01000002">
    <property type="protein sequence ID" value="SBT03284.1"/>
    <property type="molecule type" value="Genomic_DNA"/>
</dbReference>
<dbReference type="AlphaFoldDB" id="A0A1A8XDJ9"/>
<organism evidence="2 3">
    <name type="scientific">Candidatus Accumulibacter aalborgensis</name>
    <dbReference type="NCBI Taxonomy" id="1860102"/>
    <lineage>
        <taxon>Bacteria</taxon>
        <taxon>Pseudomonadati</taxon>
        <taxon>Pseudomonadota</taxon>
        <taxon>Betaproteobacteria</taxon>
        <taxon>Candidatus Accumulibacter</taxon>
    </lineage>
</organism>
<protein>
    <submittedName>
        <fullName evidence="2">Uncharacterized protein</fullName>
    </submittedName>
</protein>